<dbReference type="EMBL" id="UXAW01000067">
    <property type="protein sequence ID" value="VDC28266.1"/>
    <property type="molecule type" value="Genomic_DNA"/>
</dbReference>
<keyword evidence="2" id="KW-1185">Reference proteome</keyword>
<evidence type="ECO:0000313" key="1">
    <source>
        <dbReference type="EMBL" id="VDC28266.1"/>
    </source>
</evidence>
<organism evidence="1 2">
    <name type="scientific">Pseudogemmobacter humi</name>
    <dbReference type="NCBI Taxonomy" id="2483812"/>
    <lineage>
        <taxon>Bacteria</taxon>
        <taxon>Pseudomonadati</taxon>
        <taxon>Pseudomonadota</taxon>
        <taxon>Alphaproteobacteria</taxon>
        <taxon>Rhodobacterales</taxon>
        <taxon>Paracoccaceae</taxon>
        <taxon>Pseudogemmobacter</taxon>
    </lineage>
</organism>
<sequence length="69" mass="7738">MGRPFLYQGICIERLRRAHAKVAVIAMDDRAALVIFERLDRELRAAEAMQANDPVSAARRLLATQNATD</sequence>
<evidence type="ECO:0000313" key="2">
    <source>
        <dbReference type="Proteomes" id="UP000277498"/>
    </source>
</evidence>
<gene>
    <name evidence="1" type="ORF">XINFAN_02041</name>
</gene>
<protein>
    <submittedName>
        <fullName evidence="1">Uncharacterized protein</fullName>
    </submittedName>
</protein>
<dbReference type="AlphaFoldDB" id="A0A3P5X1Q9"/>
<dbReference type="Proteomes" id="UP000277498">
    <property type="component" value="Unassembled WGS sequence"/>
</dbReference>
<name>A0A3P5X1Q9_9RHOB</name>
<dbReference type="OrthoDB" id="7876858at2"/>
<proteinExistence type="predicted"/>
<accession>A0A3P5X1Q9</accession>
<reference evidence="1 2" key="1">
    <citation type="submission" date="2018-11" db="EMBL/GenBank/DDBJ databases">
        <authorList>
            <person name="Criscuolo A."/>
        </authorList>
    </citation>
    <scope>NUCLEOTIDE SEQUENCE [LARGE SCALE GENOMIC DNA]</scope>
    <source>
        <strain evidence="1">ACIP111625</strain>
    </source>
</reference>
<dbReference type="RefSeq" id="WP_124086611.1">
    <property type="nucleotide sequence ID" value="NZ_UXAW01000067.1"/>
</dbReference>